<reference evidence="2" key="1">
    <citation type="submission" date="2020-05" db="EMBL/GenBank/DDBJ databases">
        <authorList>
            <person name="Chiriac C."/>
            <person name="Salcher M."/>
            <person name="Ghai R."/>
            <person name="Kavagutti S V."/>
        </authorList>
    </citation>
    <scope>NUCLEOTIDE SEQUENCE</scope>
</reference>
<proteinExistence type="predicted"/>
<keyword evidence="1" id="KW-0472">Membrane</keyword>
<name>A0A6J6E3J1_9ZZZZ</name>
<keyword evidence="1" id="KW-1133">Transmembrane helix</keyword>
<evidence type="ECO:0000256" key="1">
    <source>
        <dbReference type="SAM" id="Phobius"/>
    </source>
</evidence>
<organism evidence="2">
    <name type="scientific">freshwater metagenome</name>
    <dbReference type="NCBI Taxonomy" id="449393"/>
    <lineage>
        <taxon>unclassified sequences</taxon>
        <taxon>metagenomes</taxon>
        <taxon>ecological metagenomes</taxon>
    </lineage>
</organism>
<keyword evidence="1" id="KW-0812">Transmembrane</keyword>
<dbReference type="EMBL" id="CAEZTT010000017">
    <property type="protein sequence ID" value="CAB4570737.1"/>
    <property type="molecule type" value="Genomic_DNA"/>
</dbReference>
<dbReference type="AlphaFoldDB" id="A0A6J6E3J1"/>
<accession>A0A6J6E3J1</accession>
<gene>
    <name evidence="2" type="ORF">UFOPK1726_00258</name>
</gene>
<feature type="transmembrane region" description="Helical" evidence="1">
    <location>
        <begin position="42"/>
        <end position="62"/>
    </location>
</feature>
<feature type="transmembrane region" description="Helical" evidence="1">
    <location>
        <begin position="12"/>
        <end position="30"/>
    </location>
</feature>
<evidence type="ECO:0000313" key="2">
    <source>
        <dbReference type="EMBL" id="CAB4570737.1"/>
    </source>
</evidence>
<sequence>MTTLEIVRNSLLVLHFVGMAALLGGFLSQFRARERKIQSGMLHGAYLALLTGVALVGIRYPLHDENPEYPLPDNAKIFVKLLLLIVIVILSITAKKKQAVDSGTWLGIGLLSFTNIVIAVFW</sequence>
<protein>
    <submittedName>
        <fullName evidence="2">Unannotated protein</fullName>
    </submittedName>
</protein>
<feature type="transmembrane region" description="Helical" evidence="1">
    <location>
        <begin position="104"/>
        <end position="121"/>
    </location>
</feature>
<feature type="transmembrane region" description="Helical" evidence="1">
    <location>
        <begin position="74"/>
        <end position="92"/>
    </location>
</feature>